<accession>Q0RMP9</accession>
<gene>
    <name evidence="1" type="ordered locus">FRAAL2551</name>
</gene>
<organism evidence="1 2">
    <name type="scientific">Frankia alni (strain DSM 45986 / CECT 9034 / ACN14a)</name>
    <dbReference type="NCBI Taxonomy" id="326424"/>
    <lineage>
        <taxon>Bacteria</taxon>
        <taxon>Bacillati</taxon>
        <taxon>Actinomycetota</taxon>
        <taxon>Actinomycetes</taxon>
        <taxon>Frankiales</taxon>
        <taxon>Frankiaceae</taxon>
        <taxon>Frankia</taxon>
    </lineage>
</organism>
<evidence type="ECO:0000313" key="1">
    <source>
        <dbReference type="EMBL" id="CAJ61198.1"/>
    </source>
</evidence>
<proteinExistence type="predicted"/>
<reference evidence="1 2" key="1">
    <citation type="journal article" date="2007" name="Genome Res.">
        <title>Genome characteristics of facultatively symbiotic Frankia sp. strains reflect host range and host plant biogeography.</title>
        <authorList>
            <person name="Normand P."/>
            <person name="Lapierre P."/>
            <person name="Tisa L.S."/>
            <person name="Gogarten J.P."/>
            <person name="Alloisio N."/>
            <person name="Bagnarol E."/>
            <person name="Bassi C.A."/>
            <person name="Berry A.M."/>
            <person name="Bickhart D.M."/>
            <person name="Choisne N."/>
            <person name="Couloux A."/>
            <person name="Cournoyer B."/>
            <person name="Cruveiller S."/>
            <person name="Daubin V."/>
            <person name="Demange N."/>
            <person name="Francino M.P."/>
            <person name="Goltsman E."/>
            <person name="Huang Y."/>
            <person name="Kopp O.R."/>
            <person name="Labarre L."/>
            <person name="Lapidus A."/>
            <person name="Lavire C."/>
            <person name="Marechal J."/>
            <person name="Martinez M."/>
            <person name="Mastronunzio J.E."/>
            <person name="Mullin B.C."/>
            <person name="Niemann J."/>
            <person name="Pujic P."/>
            <person name="Rawnsley T."/>
            <person name="Rouy Z."/>
            <person name="Schenowitz C."/>
            <person name="Sellstedt A."/>
            <person name="Tavares F."/>
            <person name="Tomkins J.P."/>
            <person name="Vallenet D."/>
            <person name="Valverde C."/>
            <person name="Wall L.G."/>
            <person name="Wang Y."/>
            <person name="Medigue C."/>
            <person name="Benson D.R."/>
        </authorList>
    </citation>
    <scope>NUCLEOTIDE SEQUENCE [LARGE SCALE GENOMIC DNA]</scope>
    <source>
        <strain evidence="2">DSM 45986 / CECT 9034 / ACN14a</strain>
    </source>
</reference>
<keyword evidence="2" id="KW-1185">Reference proteome</keyword>
<evidence type="ECO:0000313" key="2">
    <source>
        <dbReference type="Proteomes" id="UP000000657"/>
    </source>
</evidence>
<dbReference type="EMBL" id="CT573213">
    <property type="protein sequence ID" value="CAJ61198.1"/>
    <property type="molecule type" value="Genomic_DNA"/>
</dbReference>
<protein>
    <submittedName>
        <fullName evidence="1">Uncharacterized protein</fullName>
    </submittedName>
</protein>
<dbReference type="Proteomes" id="UP000000657">
    <property type="component" value="Chromosome"/>
</dbReference>
<dbReference type="KEGG" id="fal:FRAAL2551"/>
<dbReference type="HOGENOM" id="CLU_3135954_0_0_11"/>
<dbReference type="AlphaFoldDB" id="Q0RMP9"/>
<sequence>MSGLADRSHPDAIRIERTAHRLGNPWVAEAALERMRTSWSHLALVMLAC</sequence>
<name>Q0RMP9_FRAAA</name>